<accession>A0A5N1IPW0</accession>
<reference evidence="3 4" key="1">
    <citation type="submission" date="2019-09" db="EMBL/GenBank/DDBJ databases">
        <title>Genome sequence of Adhaeribacter sp. M2.</title>
        <authorList>
            <person name="Srinivasan S."/>
        </authorList>
    </citation>
    <scope>NUCLEOTIDE SEQUENCE [LARGE SCALE GENOMIC DNA]</scope>
    <source>
        <strain evidence="3 4">M2</strain>
    </source>
</reference>
<comment type="caution">
    <text evidence="3">The sequence shown here is derived from an EMBL/GenBank/DDBJ whole genome shotgun (WGS) entry which is preliminary data.</text>
</comment>
<gene>
    <name evidence="3" type="ORF">F0P94_16775</name>
</gene>
<dbReference type="EMBL" id="VTWT01000010">
    <property type="protein sequence ID" value="KAA9326067.1"/>
    <property type="molecule type" value="Genomic_DNA"/>
</dbReference>
<dbReference type="AlphaFoldDB" id="A0A5N1IPW0"/>
<organism evidence="3 4">
    <name type="scientific">Adhaeribacter soli</name>
    <dbReference type="NCBI Taxonomy" id="2607655"/>
    <lineage>
        <taxon>Bacteria</taxon>
        <taxon>Pseudomonadati</taxon>
        <taxon>Bacteroidota</taxon>
        <taxon>Cytophagia</taxon>
        <taxon>Cytophagales</taxon>
        <taxon>Hymenobacteraceae</taxon>
        <taxon>Adhaeribacter</taxon>
    </lineage>
</organism>
<evidence type="ECO:0000313" key="4">
    <source>
        <dbReference type="Proteomes" id="UP000326570"/>
    </source>
</evidence>
<dbReference type="PANTHER" id="PTHR34406:SF1">
    <property type="entry name" value="PROTEIN YCEI"/>
    <property type="match status" value="1"/>
</dbReference>
<evidence type="ECO:0000259" key="2">
    <source>
        <dbReference type="SMART" id="SM00867"/>
    </source>
</evidence>
<evidence type="ECO:0000313" key="3">
    <source>
        <dbReference type="EMBL" id="KAA9326067.1"/>
    </source>
</evidence>
<dbReference type="SMART" id="SM00867">
    <property type="entry name" value="YceI"/>
    <property type="match status" value="1"/>
</dbReference>
<dbReference type="SUPFAM" id="SSF101874">
    <property type="entry name" value="YceI-like"/>
    <property type="match status" value="1"/>
</dbReference>
<sequence length="217" mass="23126">MKKLILSAALASAVVFSPAFAGNTTDKSKAKTEKAVKADKTLKVNTAASKLVWNGKKVTGEHTGNINVSNGNLLIAKNKLVGGTFDIDMNSITCTDITDAEYNGKFVGHMKADDFFATDKYPKATFKITNLAPIKGAKPGAANYNVTGDLTIKGITKPVTFPATVKVEGNKATAQGTATVDRTKYDIKYGSKSFFESIGDKAINDDFTLNFNVVAQQ</sequence>
<dbReference type="PANTHER" id="PTHR34406">
    <property type="entry name" value="PROTEIN YCEI"/>
    <property type="match status" value="1"/>
</dbReference>
<feature type="signal peptide" evidence="1">
    <location>
        <begin position="1"/>
        <end position="21"/>
    </location>
</feature>
<proteinExistence type="predicted"/>
<keyword evidence="1" id="KW-0732">Signal</keyword>
<dbReference type="Gene3D" id="2.40.128.110">
    <property type="entry name" value="Lipid/polyisoprenoid-binding, YceI-like"/>
    <property type="match status" value="1"/>
</dbReference>
<protein>
    <submittedName>
        <fullName evidence="3">YceI family protein</fullName>
    </submittedName>
</protein>
<feature type="chain" id="PRO_5024883652" evidence="1">
    <location>
        <begin position="22"/>
        <end position="217"/>
    </location>
</feature>
<feature type="domain" description="Lipid/polyisoprenoid-binding YceI-like" evidence="2">
    <location>
        <begin position="41"/>
        <end position="216"/>
    </location>
</feature>
<evidence type="ECO:0000256" key="1">
    <source>
        <dbReference type="SAM" id="SignalP"/>
    </source>
</evidence>
<name>A0A5N1IPW0_9BACT</name>
<dbReference type="Proteomes" id="UP000326570">
    <property type="component" value="Unassembled WGS sequence"/>
</dbReference>
<keyword evidence="4" id="KW-1185">Reference proteome</keyword>
<dbReference type="RefSeq" id="WP_150905175.1">
    <property type="nucleotide sequence ID" value="NZ_VTWT01000010.1"/>
</dbReference>
<dbReference type="Pfam" id="PF04264">
    <property type="entry name" value="YceI"/>
    <property type="match status" value="1"/>
</dbReference>
<dbReference type="InterPro" id="IPR036761">
    <property type="entry name" value="TTHA0802/YceI-like_sf"/>
</dbReference>
<dbReference type="InterPro" id="IPR007372">
    <property type="entry name" value="Lipid/polyisoprenoid-bd_YceI"/>
</dbReference>